<dbReference type="EMBL" id="LGRB01000015">
    <property type="protein sequence ID" value="OCT46767.1"/>
    <property type="molecule type" value="Genomic_DNA"/>
</dbReference>
<feature type="compositionally biased region" description="Polar residues" evidence="1">
    <location>
        <begin position="47"/>
        <end position="58"/>
    </location>
</feature>
<organism evidence="2 3">
    <name type="scientific">Cladophialophora carrionii</name>
    <dbReference type="NCBI Taxonomy" id="86049"/>
    <lineage>
        <taxon>Eukaryota</taxon>
        <taxon>Fungi</taxon>
        <taxon>Dikarya</taxon>
        <taxon>Ascomycota</taxon>
        <taxon>Pezizomycotina</taxon>
        <taxon>Eurotiomycetes</taxon>
        <taxon>Chaetothyriomycetidae</taxon>
        <taxon>Chaetothyriales</taxon>
        <taxon>Herpotrichiellaceae</taxon>
        <taxon>Cladophialophora</taxon>
    </lineage>
</organism>
<feature type="region of interest" description="Disordered" evidence="1">
    <location>
        <begin position="1"/>
        <end position="79"/>
    </location>
</feature>
<keyword evidence="3" id="KW-1185">Reference proteome</keyword>
<evidence type="ECO:0000313" key="3">
    <source>
        <dbReference type="Proteomes" id="UP000094526"/>
    </source>
</evidence>
<evidence type="ECO:0000256" key="1">
    <source>
        <dbReference type="SAM" id="MobiDB-lite"/>
    </source>
</evidence>
<dbReference type="AlphaFoldDB" id="A0A1C1CE92"/>
<dbReference type="Proteomes" id="UP000094526">
    <property type="component" value="Unassembled WGS sequence"/>
</dbReference>
<protein>
    <submittedName>
        <fullName evidence="2">Uncharacterized protein</fullName>
    </submittedName>
</protein>
<comment type="caution">
    <text evidence="2">The sequence shown here is derived from an EMBL/GenBank/DDBJ whole genome shotgun (WGS) entry which is preliminary data.</text>
</comment>
<evidence type="ECO:0000313" key="2">
    <source>
        <dbReference type="EMBL" id="OCT46767.1"/>
    </source>
</evidence>
<dbReference type="VEuPathDB" id="FungiDB:CLCR_02152"/>
<proteinExistence type="predicted"/>
<reference evidence="3" key="1">
    <citation type="submission" date="2015-07" db="EMBL/GenBank/DDBJ databases">
        <authorList>
            <person name="Teixeira M.M."/>
            <person name="Souza R.C."/>
            <person name="Almeida L.G."/>
            <person name="Vicente V.A."/>
            <person name="de Hoog S."/>
            <person name="Bocca A.L."/>
            <person name="de Almeida S.R."/>
            <person name="Vasconcelos A.T."/>
            <person name="Felipe M.S."/>
        </authorList>
    </citation>
    <scope>NUCLEOTIDE SEQUENCE [LARGE SCALE GENOMIC DNA]</scope>
    <source>
        <strain evidence="3">KSF</strain>
    </source>
</reference>
<name>A0A1C1CE92_9EURO</name>
<accession>A0A1C1CE92</accession>
<feature type="compositionally biased region" description="Basic and acidic residues" evidence="1">
    <location>
        <begin position="14"/>
        <end position="32"/>
    </location>
</feature>
<gene>
    <name evidence="2" type="ORF">CLCR_02152</name>
</gene>
<sequence length="132" mass="13879">MLPDGISSGWRIGHARDRNPDLHSTRAEERSSSEQSSSKPERDGQNLEGTSCRPQQANDGHAIASADMRRQSLATDRPAAAKALTRRGVLGPIQAGADDAAIAIELAAQQHPVSVLGIGLLHLGAASARSAW</sequence>